<feature type="compositionally biased region" description="Low complexity" evidence="6">
    <location>
        <begin position="141"/>
        <end position="160"/>
    </location>
</feature>
<evidence type="ECO:0000256" key="3">
    <source>
        <dbReference type="ARBA" id="ARBA00038812"/>
    </source>
</evidence>
<feature type="compositionally biased region" description="Basic and acidic residues" evidence="6">
    <location>
        <begin position="244"/>
        <end position="289"/>
    </location>
</feature>
<gene>
    <name evidence="8" type="ORF">BG006_002094</name>
</gene>
<dbReference type="CDD" id="cd01767">
    <property type="entry name" value="UBX"/>
    <property type="match status" value="1"/>
</dbReference>
<dbReference type="GO" id="GO:0006986">
    <property type="term" value="P:response to unfolded protein"/>
    <property type="evidence" value="ECO:0007669"/>
    <property type="project" value="UniProtKB-KW"/>
</dbReference>
<dbReference type="SUPFAM" id="SSF54236">
    <property type="entry name" value="Ubiquitin-like"/>
    <property type="match status" value="1"/>
</dbReference>
<comment type="caution">
    <text evidence="8">The sequence shown here is derived from an EMBL/GenBank/DDBJ whole genome shotgun (WGS) entry which is preliminary data.</text>
</comment>
<dbReference type="Gene3D" id="3.10.20.90">
    <property type="entry name" value="Phosphatidylinositol 3-kinase Catalytic Subunit, Chain A, domain 1"/>
    <property type="match status" value="1"/>
</dbReference>
<feature type="compositionally biased region" description="Pro residues" evidence="6">
    <location>
        <begin position="126"/>
        <end position="140"/>
    </location>
</feature>
<proteinExistence type="predicted"/>
<evidence type="ECO:0000256" key="4">
    <source>
        <dbReference type="ARBA" id="ARBA00041575"/>
    </source>
</evidence>
<dbReference type="PANTHER" id="PTHR46424">
    <property type="entry name" value="UBX DOMAIN-CONTAINING PROTEIN 4"/>
    <property type="match status" value="1"/>
</dbReference>
<dbReference type="Pfam" id="PF00789">
    <property type="entry name" value="UBX"/>
    <property type="match status" value="1"/>
</dbReference>
<dbReference type="GO" id="GO:0005789">
    <property type="term" value="C:endoplasmic reticulum membrane"/>
    <property type="evidence" value="ECO:0007669"/>
    <property type="project" value="UniProtKB-SubCell"/>
</dbReference>
<feature type="compositionally biased region" description="Low complexity" evidence="6">
    <location>
        <begin position="168"/>
        <end position="197"/>
    </location>
</feature>
<evidence type="ECO:0000313" key="9">
    <source>
        <dbReference type="Proteomes" id="UP000696485"/>
    </source>
</evidence>
<dbReference type="InterPro" id="IPR029071">
    <property type="entry name" value="Ubiquitin-like_domsf"/>
</dbReference>
<feature type="region of interest" description="Disordered" evidence="6">
    <location>
        <begin position="122"/>
        <end position="307"/>
    </location>
</feature>
<evidence type="ECO:0000256" key="2">
    <source>
        <dbReference type="ARBA" id="ARBA00023230"/>
    </source>
</evidence>
<feature type="domain" description="UBX" evidence="7">
    <location>
        <begin position="336"/>
        <end position="412"/>
    </location>
</feature>
<dbReference type="GO" id="GO:0036503">
    <property type="term" value="P:ERAD pathway"/>
    <property type="evidence" value="ECO:0007669"/>
    <property type="project" value="TreeGrafter"/>
</dbReference>
<evidence type="ECO:0000256" key="1">
    <source>
        <dbReference type="ARBA" id="ARBA00004406"/>
    </source>
</evidence>
<dbReference type="Pfam" id="PF23187">
    <property type="entry name" value="UBX7_N"/>
    <property type="match status" value="1"/>
</dbReference>
<sequence length="497" mass="53626">MESPEPQSPWYDGSVAEAVQTANANGSILLVCVVQDNAPESESGRFEARFRKTDVLTTLTEENLISLKLVKDSPDGMMFGQIFPIMAVPALYLIRNGLLTDFMNNSVDEDQMLERIQKAINGHSQIPPPPTISSPAPPAATPQSSASTPASEATSSSPASPVVPPPVDTHVVEPVSPASPSSSMSATPSTPSSSSAPKIDTPEELKELMKQRKLWREKEEKEAAKQRELDRRSSSKVLTNAQRELAEKQNKKLKDQIEKDKREEAEYKKRVKQALEEDKARRRAEREKAQATLAAQSSSNLSGPRDQEAPEVLLPHEVRAQNAGLREARNDAAPALACESSRLNIRLFDGSSIRNTFKATDTLEQVRRWINENQEGDENAYNIVQLIPARTFTDETKMLRDLELCPSATLVLKQITSASSAYSGSGGGAVPTLMGYGWSAVSLAGKLASSAYSTVSYYNPLSGGQSSSRSSSSGSGSGSGNGGRDGREDAANSTSLE</sequence>
<comment type="subunit">
    <text evidence="3">Directly interacts with VCP. Interacts with UBQLN1. Forms a complex with VCP and UBQLN1.</text>
</comment>
<comment type="subcellular location">
    <subcellularLocation>
        <location evidence="1">Endoplasmic reticulum membrane</location>
        <topology evidence="1">Peripheral membrane protein</topology>
    </subcellularLocation>
</comment>
<protein>
    <recommendedName>
        <fullName evidence="4">UBX domain-containing protein 2</fullName>
    </recommendedName>
</protein>
<feature type="region of interest" description="Disordered" evidence="6">
    <location>
        <begin position="461"/>
        <end position="497"/>
    </location>
</feature>
<evidence type="ECO:0000256" key="5">
    <source>
        <dbReference type="ARBA" id="ARBA00046062"/>
    </source>
</evidence>
<evidence type="ECO:0000313" key="8">
    <source>
        <dbReference type="EMBL" id="KAF9322752.1"/>
    </source>
</evidence>
<dbReference type="InterPro" id="IPR001012">
    <property type="entry name" value="UBX_dom"/>
</dbReference>
<keyword evidence="2" id="KW-0834">Unfolded protein response</keyword>
<feature type="compositionally biased region" description="Low complexity" evidence="6">
    <location>
        <begin position="462"/>
        <end position="474"/>
    </location>
</feature>
<evidence type="ECO:0000256" key="6">
    <source>
        <dbReference type="SAM" id="MobiDB-lite"/>
    </source>
</evidence>
<organism evidence="8 9">
    <name type="scientific">Podila minutissima</name>
    <dbReference type="NCBI Taxonomy" id="64525"/>
    <lineage>
        <taxon>Eukaryota</taxon>
        <taxon>Fungi</taxon>
        <taxon>Fungi incertae sedis</taxon>
        <taxon>Mucoromycota</taxon>
        <taxon>Mortierellomycotina</taxon>
        <taxon>Mortierellomycetes</taxon>
        <taxon>Mortierellales</taxon>
        <taxon>Mortierellaceae</taxon>
        <taxon>Podila</taxon>
    </lineage>
</organism>
<dbReference type="SMART" id="SM00166">
    <property type="entry name" value="UBX"/>
    <property type="match status" value="1"/>
</dbReference>
<dbReference type="EMBL" id="JAAAUY010001460">
    <property type="protein sequence ID" value="KAF9322752.1"/>
    <property type="molecule type" value="Genomic_DNA"/>
</dbReference>
<feature type="compositionally biased region" description="Polar residues" evidence="6">
    <location>
        <begin position="293"/>
        <end position="302"/>
    </location>
</feature>
<evidence type="ECO:0000259" key="7">
    <source>
        <dbReference type="PROSITE" id="PS50033"/>
    </source>
</evidence>
<dbReference type="AlphaFoldDB" id="A0A9P5SBT6"/>
<feature type="compositionally biased region" description="Basic and acidic residues" evidence="6">
    <location>
        <begin position="200"/>
        <end position="233"/>
    </location>
</feature>
<dbReference type="PANTHER" id="PTHR46424:SF1">
    <property type="entry name" value="UBX DOMAIN-CONTAINING PROTEIN 4"/>
    <property type="match status" value="1"/>
</dbReference>
<dbReference type="Proteomes" id="UP000696485">
    <property type="component" value="Unassembled WGS sequence"/>
</dbReference>
<comment type="function">
    <text evidence="5">Involved in endoplasmic reticulum-associated protein degradation (ERAD). Acts as a platform to recruit both UBQLN1 and VCP to the ER during ERAD.</text>
</comment>
<dbReference type="InterPro" id="IPR036249">
    <property type="entry name" value="Thioredoxin-like_sf"/>
</dbReference>
<name>A0A9P5SBT6_9FUNG</name>
<dbReference type="PROSITE" id="PS50033">
    <property type="entry name" value="UBX"/>
    <property type="match status" value="1"/>
</dbReference>
<keyword evidence="9" id="KW-1185">Reference proteome</keyword>
<reference evidence="8" key="1">
    <citation type="journal article" date="2020" name="Fungal Divers.">
        <title>Resolving the Mortierellaceae phylogeny through synthesis of multi-gene phylogenetics and phylogenomics.</title>
        <authorList>
            <person name="Vandepol N."/>
            <person name="Liber J."/>
            <person name="Desiro A."/>
            <person name="Na H."/>
            <person name="Kennedy M."/>
            <person name="Barry K."/>
            <person name="Grigoriev I.V."/>
            <person name="Miller A.N."/>
            <person name="O'Donnell K."/>
            <person name="Stajich J.E."/>
            <person name="Bonito G."/>
        </authorList>
    </citation>
    <scope>NUCLEOTIDE SEQUENCE</scope>
    <source>
        <strain evidence="8">NVP1</strain>
    </source>
</reference>
<accession>A0A9P5SBT6</accession>
<dbReference type="SUPFAM" id="SSF52833">
    <property type="entry name" value="Thioredoxin-like"/>
    <property type="match status" value="1"/>
</dbReference>